<dbReference type="RefSeq" id="WP_122115944.1">
    <property type="nucleotide sequence ID" value="NZ_JADMOA010000003.1"/>
</dbReference>
<gene>
    <name evidence="1" type="ORF">DW828_04135</name>
</gene>
<dbReference type="Gene3D" id="3.30.420.250">
    <property type="match status" value="1"/>
</dbReference>
<protein>
    <submittedName>
        <fullName evidence="1">DUF3822 family protein</fullName>
    </submittedName>
</protein>
<evidence type="ECO:0000313" key="1">
    <source>
        <dbReference type="EMBL" id="RHC89118.1"/>
    </source>
</evidence>
<evidence type="ECO:0000313" key="2">
    <source>
        <dbReference type="Proteomes" id="UP000286260"/>
    </source>
</evidence>
<accession>A0A3E4ZQC7</accession>
<dbReference type="CDD" id="cd24013">
    <property type="entry name" value="ASKHA_ATPase_BT3980-like"/>
    <property type="match status" value="1"/>
</dbReference>
<sequence length="275" mass="31879">MAINLSDKLTADHSENYIMSIRLRSGGLSFSAYSPSVSESFFYRDVEFDRTRPYVSSLKECFFENDFLTWFYKQVNVVCVTSQYTLVPASVFQEKQKAGLLAFTFSSPEGRCLSNELKDEPAELVFGVDEDVYEFCSRSLVNPRFVHHVGPLLSLWKKQSRARLPRQLYVVLHRRRMDVACYAQGNLLFVNSFEYEHTDDILYYILYVWKQAGMDQQKDQLRLFGDVPLRNDITNTLRNYLQYIDPLEIPSEAYLMGSEVLQAPLDLIALSLCEL</sequence>
<dbReference type="Proteomes" id="UP000286260">
    <property type="component" value="Unassembled WGS sequence"/>
</dbReference>
<dbReference type="InterPro" id="IPR024213">
    <property type="entry name" value="DUF3822"/>
</dbReference>
<dbReference type="AlphaFoldDB" id="A0A3E4ZQC7"/>
<reference evidence="1 2" key="1">
    <citation type="submission" date="2018-08" db="EMBL/GenBank/DDBJ databases">
        <title>A genome reference for cultivated species of the human gut microbiota.</title>
        <authorList>
            <person name="Zou Y."/>
            <person name="Xue W."/>
            <person name="Luo G."/>
        </authorList>
    </citation>
    <scope>NUCLEOTIDE SEQUENCE [LARGE SCALE GENOMIC DNA]</scope>
    <source>
        <strain evidence="1 2">AM34-17</strain>
    </source>
</reference>
<dbReference type="Pfam" id="PF12864">
    <property type="entry name" value="DUF3822"/>
    <property type="match status" value="1"/>
</dbReference>
<dbReference type="Gene3D" id="3.30.420.260">
    <property type="match status" value="1"/>
</dbReference>
<comment type="caution">
    <text evidence="1">The sequence shown here is derived from an EMBL/GenBank/DDBJ whole genome shotgun (WGS) entry which is preliminary data.</text>
</comment>
<dbReference type="STRING" id="46503.ERS852463_01003"/>
<name>A0A3E4ZQC7_9BACT</name>
<dbReference type="EMBL" id="QSII01000003">
    <property type="protein sequence ID" value="RHC89118.1"/>
    <property type="molecule type" value="Genomic_DNA"/>
</dbReference>
<organism evidence="1 2">
    <name type="scientific">Parabacteroides merdae</name>
    <dbReference type="NCBI Taxonomy" id="46503"/>
    <lineage>
        <taxon>Bacteria</taxon>
        <taxon>Pseudomonadati</taxon>
        <taxon>Bacteroidota</taxon>
        <taxon>Bacteroidia</taxon>
        <taxon>Bacteroidales</taxon>
        <taxon>Tannerellaceae</taxon>
        <taxon>Parabacteroides</taxon>
    </lineage>
</organism>
<proteinExistence type="predicted"/>